<dbReference type="KEGG" id="cace:CACET_c33840"/>
<dbReference type="AlphaFoldDB" id="A0A0D8IBB0"/>
<dbReference type="SUPFAM" id="SSF55729">
    <property type="entry name" value="Acyl-CoA N-acyltransferases (Nat)"/>
    <property type="match status" value="1"/>
</dbReference>
<evidence type="ECO:0000313" key="1">
    <source>
        <dbReference type="EMBL" id="AKL96827.1"/>
    </source>
</evidence>
<dbReference type="OrthoDB" id="677174at2"/>
<evidence type="ECO:0000313" key="2">
    <source>
        <dbReference type="Proteomes" id="UP000035704"/>
    </source>
</evidence>
<protein>
    <submittedName>
        <fullName evidence="1">Uncharacterized protein</fullName>
    </submittedName>
</protein>
<name>A0A0D8IBB0_9CLOT</name>
<dbReference type="InterPro" id="IPR016181">
    <property type="entry name" value="Acyl_CoA_acyltransferase"/>
</dbReference>
<accession>A0A0D8IBB0</accession>
<organism evidence="1 2">
    <name type="scientific">Clostridium aceticum</name>
    <dbReference type="NCBI Taxonomy" id="84022"/>
    <lineage>
        <taxon>Bacteria</taxon>
        <taxon>Bacillati</taxon>
        <taxon>Bacillota</taxon>
        <taxon>Clostridia</taxon>
        <taxon>Eubacteriales</taxon>
        <taxon>Clostridiaceae</taxon>
        <taxon>Clostridium</taxon>
    </lineage>
</organism>
<dbReference type="STRING" id="84022.CACET_c33840"/>
<dbReference type="Gene3D" id="3.40.630.30">
    <property type="match status" value="1"/>
</dbReference>
<dbReference type="PATRIC" id="fig|84022.5.peg.3575"/>
<dbReference type="EMBL" id="CP009687">
    <property type="protein sequence ID" value="AKL96827.1"/>
    <property type="molecule type" value="Genomic_DNA"/>
</dbReference>
<gene>
    <name evidence="1" type="ORF">CACET_c33840</name>
</gene>
<dbReference type="Proteomes" id="UP000035704">
    <property type="component" value="Chromosome"/>
</dbReference>
<reference evidence="1 2" key="1">
    <citation type="submission" date="2014-10" db="EMBL/GenBank/DDBJ databases">
        <title>Genome sequence of Clostridium aceticum DSM 1496.</title>
        <authorList>
            <person name="Poehlein A."/>
            <person name="Schiel-Bengelsdorf B."/>
            <person name="Gottschalk G."/>
            <person name="Duerre P."/>
            <person name="Daniel R."/>
        </authorList>
    </citation>
    <scope>NUCLEOTIDE SEQUENCE [LARGE SCALE GENOMIC DNA]</scope>
    <source>
        <strain evidence="1 2">DSM 1496</strain>
    </source>
</reference>
<proteinExistence type="predicted"/>
<sequence>MLNIDWAEWLGYSASILILISLLMSSIAKLRWINLGGSILFSLYGFLIGALPVGIVNLCITIINIYHLTKIYKVKEYFRILPINPDSEYLQYFFSFYKEDIKKYLPQFNFRIAENSVGFYVLRNLVPAGIFLGEKYEEDALLVQLDFVIPEYRDFKIGKYIYEDQKNYFLNLGYTYLYSHAITEKHKSYLLKMGFKEVIKNNKKMFVKGISSSEK</sequence>
<dbReference type="RefSeq" id="WP_044824251.1">
    <property type="nucleotide sequence ID" value="NZ_CP009687.1"/>
</dbReference>
<keyword evidence="2" id="KW-1185">Reference proteome</keyword>